<evidence type="ECO:0000313" key="2">
    <source>
        <dbReference type="Proteomes" id="UP000005309"/>
    </source>
</evidence>
<keyword evidence="2" id="KW-1185">Reference proteome</keyword>
<proteinExistence type="predicted"/>
<name>C4V1E4_9FIRM</name>
<comment type="caution">
    <text evidence="1">The sequence shown here is derived from an EMBL/GenBank/DDBJ whole genome shotgun (WGS) entry which is preliminary data.</text>
</comment>
<dbReference type="AlphaFoldDB" id="C4V1E4"/>
<dbReference type="HOGENOM" id="CLU_990054_0_0_9"/>
<dbReference type="OrthoDB" id="9865957at2"/>
<sequence>MDHRKGSTYPVAHLVQTKNLRQPTDFISAVVPGAHERNTDMSLKKNLAPLICAIFLLMPTVSAEMKPDMDTAGLRIEQDTDSILLATSAEDGAALRSLLGVKETKFHHNDAVLTMNLPQYTQPFSYHPSYTGPTTFINPSFQNDGALLPLVVTVSHFLPSSAEQESTIEQRFNATIAGFRDSVTAPEKARVWEVRRDESLIQSGNPAHRFSIYMRKNGRDVIADGLFLSDKDNIWLVQLVYDAHDNTIADHADDLLDSAKISTDIKEPPASGAHSGAISRP</sequence>
<dbReference type="EMBL" id="ACLA01000005">
    <property type="protein sequence ID" value="EEQ49270.1"/>
    <property type="molecule type" value="Genomic_DNA"/>
</dbReference>
<dbReference type="Proteomes" id="UP000005309">
    <property type="component" value="Unassembled WGS sequence"/>
</dbReference>
<protein>
    <submittedName>
        <fullName evidence="1">Uncharacterized protein</fullName>
    </submittedName>
</protein>
<accession>C4V1E4</accession>
<gene>
    <name evidence="1" type="ORF">HMPREF0908_0338</name>
</gene>
<reference evidence="1 2" key="1">
    <citation type="submission" date="2009-04" db="EMBL/GenBank/DDBJ databases">
        <authorList>
            <person name="Qin X."/>
            <person name="Bachman B."/>
            <person name="Battles P."/>
            <person name="Bell A."/>
            <person name="Bess C."/>
            <person name="Bickham C."/>
            <person name="Chaboub L."/>
            <person name="Chen D."/>
            <person name="Coyle M."/>
            <person name="Deiros D.R."/>
            <person name="Dinh H."/>
            <person name="Forbes L."/>
            <person name="Fowler G."/>
            <person name="Francisco L."/>
            <person name="Fu Q."/>
            <person name="Gubbala S."/>
            <person name="Hale W."/>
            <person name="Han Y."/>
            <person name="Hemphill L."/>
            <person name="Highlander S.K."/>
            <person name="Hirani K."/>
            <person name="Hogues M."/>
            <person name="Jackson L."/>
            <person name="Jakkamsetti A."/>
            <person name="Javaid M."/>
            <person name="Jiang H."/>
            <person name="Korchina V."/>
            <person name="Kovar C."/>
            <person name="Lara F."/>
            <person name="Lee S."/>
            <person name="Mata R."/>
            <person name="Mathew T."/>
            <person name="Moen C."/>
            <person name="Morales K."/>
            <person name="Munidasa M."/>
            <person name="Nazareth L."/>
            <person name="Ngo R."/>
            <person name="Nguyen L."/>
            <person name="Okwuonu G."/>
            <person name="Ongeri F."/>
            <person name="Patil S."/>
            <person name="Petrosino J."/>
            <person name="Pham C."/>
            <person name="Pham P."/>
            <person name="Pu L.-L."/>
            <person name="Puazo M."/>
            <person name="Raj R."/>
            <person name="Reid J."/>
            <person name="Rouhana J."/>
            <person name="Saada N."/>
            <person name="Shang Y."/>
            <person name="Simmons D."/>
            <person name="Thornton R."/>
            <person name="Warren J."/>
            <person name="Weissenberger G."/>
            <person name="Zhang J."/>
            <person name="Zhang L."/>
            <person name="Zhou C."/>
            <person name="Zhu D."/>
            <person name="Muzny D."/>
            <person name="Worley K."/>
            <person name="Gibbs R."/>
        </authorList>
    </citation>
    <scope>NUCLEOTIDE SEQUENCE [LARGE SCALE GENOMIC DNA]</scope>
    <source>
        <strain evidence="1 2">ATCC 43531</strain>
    </source>
</reference>
<organism evidence="1 2">
    <name type="scientific">Selenomonas flueggei ATCC 43531</name>
    <dbReference type="NCBI Taxonomy" id="638302"/>
    <lineage>
        <taxon>Bacteria</taxon>
        <taxon>Bacillati</taxon>
        <taxon>Bacillota</taxon>
        <taxon>Negativicutes</taxon>
        <taxon>Selenomonadales</taxon>
        <taxon>Selenomonadaceae</taxon>
        <taxon>Selenomonas</taxon>
    </lineage>
</organism>
<evidence type="ECO:0000313" key="1">
    <source>
        <dbReference type="EMBL" id="EEQ49270.1"/>
    </source>
</evidence>